<accession>A0AAV2FE98</accession>
<feature type="compositionally biased region" description="Low complexity" evidence="1">
    <location>
        <begin position="1"/>
        <end position="16"/>
    </location>
</feature>
<proteinExistence type="predicted"/>
<keyword evidence="3" id="KW-1185">Reference proteome</keyword>
<gene>
    <name evidence="2" type="ORF">LTRI10_LOCUS36957</name>
</gene>
<dbReference type="Proteomes" id="UP001497516">
    <property type="component" value="Chromosome 6"/>
</dbReference>
<evidence type="ECO:0000313" key="2">
    <source>
        <dbReference type="EMBL" id="CAL1396600.1"/>
    </source>
</evidence>
<protein>
    <submittedName>
        <fullName evidence="2">Uncharacterized protein</fullName>
    </submittedName>
</protein>
<name>A0AAV2FE98_9ROSI</name>
<evidence type="ECO:0000313" key="3">
    <source>
        <dbReference type="Proteomes" id="UP001497516"/>
    </source>
</evidence>
<evidence type="ECO:0000256" key="1">
    <source>
        <dbReference type="SAM" id="MobiDB-lite"/>
    </source>
</evidence>
<dbReference type="AlphaFoldDB" id="A0AAV2FE98"/>
<dbReference type="EMBL" id="OZ034819">
    <property type="protein sequence ID" value="CAL1396600.1"/>
    <property type="molecule type" value="Genomic_DNA"/>
</dbReference>
<feature type="region of interest" description="Disordered" evidence="1">
    <location>
        <begin position="1"/>
        <end position="51"/>
    </location>
</feature>
<reference evidence="2 3" key="1">
    <citation type="submission" date="2024-04" db="EMBL/GenBank/DDBJ databases">
        <authorList>
            <person name="Fracassetti M."/>
        </authorList>
    </citation>
    <scope>NUCLEOTIDE SEQUENCE [LARGE SCALE GENOMIC DNA]</scope>
</reference>
<sequence length="79" mass="8894">MSAPTAASSATARSTMPRPPPHQSTSTASASPPFLPRRVRGHQREDESDFRLSLPSRLRRSRHTYNLDCRFAAVHYVYP</sequence>
<organism evidence="2 3">
    <name type="scientific">Linum trigynum</name>
    <dbReference type="NCBI Taxonomy" id="586398"/>
    <lineage>
        <taxon>Eukaryota</taxon>
        <taxon>Viridiplantae</taxon>
        <taxon>Streptophyta</taxon>
        <taxon>Embryophyta</taxon>
        <taxon>Tracheophyta</taxon>
        <taxon>Spermatophyta</taxon>
        <taxon>Magnoliopsida</taxon>
        <taxon>eudicotyledons</taxon>
        <taxon>Gunneridae</taxon>
        <taxon>Pentapetalae</taxon>
        <taxon>rosids</taxon>
        <taxon>fabids</taxon>
        <taxon>Malpighiales</taxon>
        <taxon>Linaceae</taxon>
        <taxon>Linum</taxon>
    </lineage>
</organism>